<dbReference type="Pfam" id="PF00307">
    <property type="entry name" value="CH"/>
    <property type="match status" value="1"/>
</dbReference>
<evidence type="ECO:0000313" key="8">
    <source>
        <dbReference type="EMBL" id="KAJ4838684.1"/>
    </source>
</evidence>
<evidence type="ECO:0000256" key="4">
    <source>
        <dbReference type="ARBA" id="ARBA00022860"/>
    </source>
</evidence>
<reference evidence="8" key="2">
    <citation type="journal article" date="2023" name="Plants (Basel)">
        <title>Annotation of the Turnera subulata (Passifloraceae) Draft Genome Reveals the S-Locus Evolved after the Divergence of Turneroideae from Passifloroideae in a Stepwise Manner.</title>
        <authorList>
            <person name="Henning P.M."/>
            <person name="Roalson E.H."/>
            <person name="Mir W."/>
            <person name="McCubbin A.G."/>
            <person name="Shore J.S."/>
        </authorList>
    </citation>
    <scope>NUCLEOTIDE SEQUENCE</scope>
    <source>
        <strain evidence="8">F60SS</strain>
    </source>
</reference>
<dbReference type="InterPro" id="IPR001715">
    <property type="entry name" value="CH_dom"/>
</dbReference>
<dbReference type="OrthoDB" id="2148418at2759"/>
<dbReference type="PROSITE" id="PS50176">
    <property type="entry name" value="ARM_REPEAT"/>
    <property type="match status" value="1"/>
</dbReference>
<evidence type="ECO:0000256" key="5">
    <source>
        <dbReference type="PROSITE-ProRule" id="PRU00259"/>
    </source>
</evidence>
<name>A0A9Q0FVJ2_9ROSI</name>
<evidence type="ECO:0000256" key="3">
    <source>
        <dbReference type="ARBA" id="ARBA00022737"/>
    </source>
</evidence>
<feature type="repeat" description="ARM" evidence="5">
    <location>
        <begin position="1168"/>
        <end position="1201"/>
    </location>
</feature>
<evidence type="ECO:0000256" key="2">
    <source>
        <dbReference type="ARBA" id="ARBA00022490"/>
    </source>
</evidence>
<dbReference type="SUPFAM" id="SSF47576">
    <property type="entry name" value="Calponin-homology domain, CH-domain"/>
    <property type="match status" value="1"/>
</dbReference>
<keyword evidence="3" id="KW-0677">Repeat</keyword>
<dbReference type="SMART" id="SM00185">
    <property type="entry name" value="ARM"/>
    <property type="match status" value="1"/>
</dbReference>
<evidence type="ECO:0000256" key="6">
    <source>
        <dbReference type="SAM" id="MobiDB-lite"/>
    </source>
</evidence>
<dbReference type="GO" id="GO:0005737">
    <property type="term" value="C:cytoplasm"/>
    <property type="evidence" value="ECO:0007669"/>
    <property type="project" value="UniProtKB-SubCell"/>
</dbReference>
<dbReference type="GO" id="GO:0000922">
    <property type="term" value="C:spindle pole"/>
    <property type="evidence" value="ECO:0007669"/>
    <property type="project" value="TreeGrafter"/>
</dbReference>
<dbReference type="GO" id="GO:0000278">
    <property type="term" value="P:mitotic cell cycle"/>
    <property type="evidence" value="ECO:0007669"/>
    <property type="project" value="TreeGrafter"/>
</dbReference>
<dbReference type="GO" id="GO:0051295">
    <property type="term" value="P:establishment of meiotic spindle localization"/>
    <property type="evidence" value="ECO:0007669"/>
    <property type="project" value="TreeGrafter"/>
</dbReference>
<dbReference type="InterPro" id="IPR027417">
    <property type="entry name" value="P-loop_NTPase"/>
</dbReference>
<dbReference type="PROSITE" id="PS50021">
    <property type="entry name" value="CH"/>
    <property type="match status" value="1"/>
</dbReference>
<dbReference type="SUPFAM" id="SSF52540">
    <property type="entry name" value="P-loop containing nucleoside triphosphate hydrolases"/>
    <property type="match status" value="4"/>
</dbReference>
<comment type="caution">
    <text evidence="8">The sequence shown here is derived from an EMBL/GenBank/DDBJ whole genome shotgun (WGS) entry which is preliminary data.</text>
</comment>
<dbReference type="SMART" id="SM00015">
    <property type="entry name" value="IQ"/>
    <property type="match status" value="12"/>
</dbReference>
<sequence length="1307" mass="148954">MEGNEQKQKPCPSSSSSVFKDLSNFQTPKRQLPHHHHHHHHHRNLTSPSLKFFTASKQATTTPLSSSSAFRSRTTRKLSSSAAATARKLKAFELDQSLSSRKAQLHKQKSLKSLANSLSTWLNFLFQNPTACHLTTLPEKCPDSTTPVRLGKRDAPGDDPWRSPKRTRDLTWRHGEEDGDGDGNGWFSSSRHYAKLSNSLNDVCSFDDLKQRMKVYLSLGSCKEVFDVMTRVVKSIDEGRLKMKPHCPIVTDVGMREKAIQILMSYNPTWLRIGLHIILGGDSLLPVEGDVNSSDQDIAFLKMVIEKQFFSHAGLAKAFAYNRMVEGLYRPGYYESLGNIILKRFLLLALVLDRAKSSSSLPLKYGIDGTDGGSPLLFVTQSSIKSSSQMVNDFLPSEVMHGEGNLLAHLVIVGYKLSYEQCALVDYDFRVVDIFTDLQDGIRLCRAIQLLQNDSSILTKMALPSDTRKKNLTNCALALQYLKTAGMALNDEDGMTILAEDIADGDKELTVSLLWNIFVHLQLPLLLNKTILAEEILKVRGGIEDQQKSSSSGALPLELLLNWIQAVCDKYDYNIDNFSSLVDGKAIWCLLDYYFRKELLCPHSLKVLQTSEILEHNGAINEKSVVVLLVLLASQLTMKKKMDQLNFHKLLCRNCRIPEARHSSLVKCSDHSKQEFDKEEIDGLNAEDAARKFMAIKAWWQDMAERNNKFVTKPAISALQCKSTSKSSINIQRENAAILIQSYFRRSIEHGHFWKMKSAISFLRNILRAWLLVKHSSLAYESCGITVRGLPHDMWKQPETVRRFVKFIADRHGFVKLRKSVLLIQKAARIWMACRRQNESIRSREINSAAIVVQKFYRGWAARSKCKVSQMDNAKTKHQHAAATKIQSHFRGWLLRKQFVNLERAITTIQCAFRCLRCCRNFRKYRITSRSAIIIQSHVRGWIARKEVGRQRYLIVVLQGCCRGWLRRREFLLQQEAATEIQRAIRCINCWKAFHSYKHAAIEIQRFVRGQITRKKLLGASETSNTFSQGWELKVMLSSVLKLQRWWRGIVLRKLRAKAAIVIQSYVRGWIGRQKASRERQRVVVLQSYWKGYLARKELRGRLLDLRLRIEKSAKNVDDSMRLINRLIVALSELSTMKSVSGILHTCATLDMATEHSQKCCEKLVAAGAVEHLLKLIRSVSRSIPDQEVLKHALSALRNLARYPHLIEVLIDSHESVQTLLWEVVRNKEEGYFLALDVLKKMCSNKKGVEAVKKSPALLKRLHSLVEELTRKGNLAKKNPKGVAGRENIDRRLREAAQLLKLITSSR</sequence>
<dbReference type="EMBL" id="JAKUCV010003501">
    <property type="protein sequence ID" value="KAJ4838684.1"/>
    <property type="molecule type" value="Genomic_DNA"/>
</dbReference>
<evidence type="ECO:0000313" key="9">
    <source>
        <dbReference type="Proteomes" id="UP001141552"/>
    </source>
</evidence>
<dbReference type="InterPro" id="IPR000225">
    <property type="entry name" value="Armadillo"/>
</dbReference>
<dbReference type="Gene3D" id="1.20.5.190">
    <property type="match status" value="5"/>
</dbReference>
<keyword evidence="2" id="KW-0963">Cytoplasm</keyword>
<dbReference type="InterPro" id="IPR016024">
    <property type="entry name" value="ARM-type_fold"/>
</dbReference>
<feature type="region of interest" description="Disordered" evidence="6">
    <location>
        <begin position="1"/>
        <end position="22"/>
    </location>
</feature>
<dbReference type="PROSITE" id="PS50096">
    <property type="entry name" value="IQ"/>
    <property type="match status" value="7"/>
</dbReference>
<evidence type="ECO:0000256" key="1">
    <source>
        <dbReference type="ARBA" id="ARBA00004496"/>
    </source>
</evidence>
<organism evidence="8 9">
    <name type="scientific">Turnera subulata</name>
    <dbReference type="NCBI Taxonomy" id="218843"/>
    <lineage>
        <taxon>Eukaryota</taxon>
        <taxon>Viridiplantae</taxon>
        <taxon>Streptophyta</taxon>
        <taxon>Embryophyta</taxon>
        <taxon>Tracheophyta</taxon>
        <taxon>Spermatophyta</taxon>
        <taxon>Magnoliopsida</taxon>
        <taxon>eudicotyledons</taxon>
        <taxon>Gunneridae</taxon>
        <taxon>Pentapetalae</taxon>
        <taxon>rosids</taxon>
        <taxon>fabids</taxon>
        <taxon>Malpighiales</taxon>
        <taxon>Passifloraceae</taxon>
        <taxon>Turnera</taxon>
    </lineage>
</organism>
<dbReference type="Pfam" id="PF00514">
    <property type="entry name" value="Arm"/>
    <property type="match status" value="1"/>
</dbReference>
<dbReference type="CDD" id="cd21223">
    <property type="entry name" value="CH_ASPM_rpt1"/>
    <property type="match status" value="1"/>
</dbReference>
<dbReference type="Proteomes" id="UP001141552">
    <property type="component" value="Unassembled WGS sequence"/>
</dbReference>
<feature type="region of interest" description="Disordered" evidence="6">
    <location>
        <begin position="143"/>
        <end position="176"/>
    </location>
</feature>
<proteinExistence type="predicted"/>
<dbReference type="InterPro" id="IPR051185">
    <property type="entry name" value="ASPM"/>
</dbReference>
<dbReference type="PANTHER" id="PTHR22706">
    <property type="entry name" value="ASSEMBLY FACTOR FOR SPINDLE MICROTUBULES"/>
    <property type="match status" value="1"/>
</dbReference>
<reference evidence="8" key="1">
    <citation type="submission" date="2022-02" db="EMBL/GenBank/DDBJ databases">
        <authorList>
            <person name="Henning P.M."/>
            <person name="McCubbin A.G."/>
            <person name="Shore J.S."/>
        </authorList>
    </citation>
    <scope>NUCLEOTIDE SEQUENCE</scope>
    <source>
        <strain evidence="8">F60SS</strain>
        <tissue evidence="8">Leaves</tissue>
    </source>
</reference>
<feature type="compositionally biased region" description="Basic and acidic residues" evidence="6">
    <location>
        <begin position="151"/>
        <end position="176"/>
    </location>
</feature>
<dbReference type="InterPro" id="IPR011989">
    <property type="entry name" value="ARM-like"/>
</dbReference>
<protein>
    <recommendedName>
        <fullName evidence="7">Calponin-homology (CH) domain-containing protein</fullName>
    </recommendedName>
</protein>
<keyword evidence="9" id="KW-1185">Reference proteome</keyword>
<dbReference type="PANTHER" id="PTHR22706:SF1">
    <property type="entry name" value="ASSEMBLY FACTOR FOR SPINDLE MICROTUBULES"/>
    <property type="match status" value="1"/>
</dbReference>
<dbReference type="Gene3D" id="1.25.10.10">
    <property type="entry name" value="Leucine-rich Repeat Variant"/>
    <property type="match status" value="1"/>
</dbReference>
<dbReference type="InterPro" id="IPR000048">
    <property type="entry name" value="IQ_motif_EF-hand-BS"/>
</dbReference>
<dbReference type="SUPFAM" id="SSF48371">
    <property type="entry name" value="ARM repeat"/>
    <property type="match status" value="1"/>
</dbReference>
<dbReference type="GO" id="GO:0007051">
    <property type="term" value="P:spindle organization"/>
    <property type="evidence" value="ECO:0007669"/>
    <property type="project" value="TreeGrafter"/>
</dbReference>
<dbReference type="InterPro" id="IPR036872">
    <property type="entry name" value="CH_dom_sf"/>
</dbReference>
<feature type="domain" description="Calponin-homology (CH)" evidence="7">
    <location>
        <begin position="400"/>
        <end position="522"/>
    </location>
</feature>
<comment type="subcellular location">
    <subcellularLocation>
        <location evidence="1">Cytoplasm</location>
    </subcellularLocation>
</comment>
<evidence type="ECO:0000259" key="7">
    <source>
        <dbReference type="PROSITE" id="PS50021"/>
    </source>
</evidence>
<accession>A0A9Q0FVJ2</accession>
<dbReference type="GO" id="GO:0005516">
    <property type="term" value="F:calmodulin binding"/>
    <property type="evidence" value="ECO:0007669"/>
    <property type="project" value="UniProtKB-KW"/>
</dbReference>
<dbReference type="Gene3D" id="1.10.418.10">
    <property type="entry name" value="Calponin-like domain"/>
    <property type="match status" value="2"/>
</dbReference>
<dbReference type="Pfam" id="PF00612">
    <property type="entry name" value="IQ"/>
    <property type="match status" value="8"/>
</dbReference>
<gene>
    <name evidence="8" type="ORF">Tsubulata_003116</name>
</gene>
<keyword evidence="4" id="KW-0112">Calmodulin-binding</keyword>